<gene>
    <name evidence="2" type="ORF">RCL2_000387800</name>
</gene>
<name>A0A8H3QGX2_9GLOM</name>
<evidence type="ECO:0000313" key="3">
    <source>
        <dbReference type="Proteomes" id="UP000615446"/>
    </source>
</evidence>
<dbReference type="InterPro" id="IPR036388">
    <property type="entry name" value="WH-like_DNA-bd_sf"/>
</dbReference>
<protein>
    <submittedName>
        <fullName evidence="2">IS630 family transposase</fullName>
    </submittedName>
</protein>
<dbReference type="InterPro" id="IPR038717">
    <property type="entry name" value="Tc1-like_DDE_dom"/>
</dbReference>
<accession>A0A8H3QGX2</accession>
<dbReference type="Gene3D" id="3.30.420.10">
    <property type="entry name" value="Ribonuclease H-like superfamily/Ribonuclease H"/>
    <property type="match status" value="1"/>
</dbReference>
<organism evidence="2 3">
    <name type="scientific">Rhizophagus clarus</name>
    <dbReference type="NCBI Taxonomy" id="94130"/>
    <lineage>
        <taxon>Eukaryota</taxon>
        <taxon>Fungi</taxon>
        <taxon>Fungi incertae sedis</taxon>
        <taxon>Mucoromycota</taxon>
        <taxon>Glomeromycotina</taxon>
        <taxon>Glomeromycetes</taxon>
        <taxon>Glomerales</taxon>
        <taxon>Glomeraceae</taxon>
        <taxon>Rhizophagus</taxon>
    </lineage>
</organism>
<proteinExistence type="predicted"/>
<dbReference type="InterPro" id="IPR009057">
    <property type="entry name" value="Homeodomain-like_sf"/>
</dbReference>
<dbReference type="Gene3D" id="1.10.10.10">
    <property type="entry name" value="Winged helix-like DNA-binding domain superfamily/Winged helix DNA-binding domain"/>
    <property type="match status" value="1"/>
</dbReference>
<dbReference type="InterPro" id="IPR036397">
    <property type="entry name" value="RNaseH_sf"/>
</dbReference>
<dbReference type="SUPFAM" id="SSF46689">
    <property type="entry name" value="Homeodomain-like"/>
    <property type="match status" value="1"/>
</dbReference>
<sequence length="242" mass="28390">MVKTRELIDFEREKVIGFYEAGDSKRAISSKTGYGKTTIHNIIAKYHETGVITVASRKKIRKVFAESTGNDLSRRIMQQILKIQVWHFQREKYDIDYLVPTMKHGGGGIMMWSQRYIEEILDYHVIPFLEKFKEENGNCLFQQDNAPIHISARMKNFMEEMEINLLPWPGQSPDLNPIEHLWDELERRIRAKQNNPKNVGVLEALLQECWSEISCEVYQKLVESMNRKIEAVIKAHGYPTRY</sequence>
<dbReference type="Pfam" id="PF13358">
    <property type="entry name" value="DDE_3"/>
    <property type="match status" value="1"/>
</dbReference>
<dbReference type="Proteomes" id="UP000615446">
    <property type="component" value="Unassembled WGS sequence"/>
</dbReference>
<dbReference type="EMBL" id="BLAL01000020">
    <property type="protein sequence ID" value="GES76474.1"/>
    <property type="molecule type" value="Genomic_DNA"/>
</dbReference>
<reference evidence="2" key="1">
    <citation type="submission" date="2019-10" db="EMBL/GenBank/DDBJ databases">
        <title>Conservation and host-specific expression of non-tandemly repeated heterogenous ribosome RNA gene in arbuscular mycorrhizal fungi.</title>
        <authorList>
            <person name="Maeda T."/>
            <person name="Kobayashi Y."/>
            <person name="Nakagawa T."/>
            <person name="Ezawa T."/>
            <person name="Yamaguchi K."/>
            <person name="Bino T."/>
            <person name="Nishimoto Y."/>
            <person name="Shigenobu S."/>
            <person name="Kawaguchi M."/>
        </authorList>
    </citation>
    <scope>NUCLEOTIDE SEQUENCE</scope>
    <source>
        <strain evidence="2">HR1</strain>
    </source>
</reference>
<dbReference type="GO" id="GO:0003676">
    <property type="term" value="F:nucleic acid binding"/>
    <property type="evidence" value="ECO:0007669"/>
    <property type="project" value="InterPro"/>
</dbReference>
<dbReference type="OrthoDB" id="2446457at2759"/>
<feature type="domain" description="Tc1-like transposase DDE" evidence="1">
    <location>
        <begin position="124"/>
        <end position="193"/>
    </location>
</feature>
<evidence type="ECO:0000259" key="1">
    <source>
        <dbReference type="Pfam" id="PF13358"/>
    </source>
</evidence>
<dbReference type="AlphaFoldDB" id="A0A8H3QGX2"/>
<evidence type="ECO:0000313" key="2">
    <source>
        <dbReference type="EMBL" id="GES76474.1"/>
    </source>
</evidence>
<comment type="caution">
    <text evidence="2">The sequence shown here is derived from an EMBL/GenBank/DDBJ whole genome shotgun (WGS) entry which is preliminary data.</text>
</comment>